<dbReference type="SMART" id="SM00382">
    <property type="entry name" value="AAA"/>
    <property type="match status" value="1"/>
</dbReference>
<accession>A0ABP6P0A7</accession>
<dbReference type="Proteomes" id="UP001499924">
    <property type="component" value="Unassembled WGS sequence"/>
</dbReference>
<evidence type="ECO:0000313" key="8">
    <source>
        <dbReference type="Proteomes" id="UP001499924"/>
    </source>
</evidence>
<evidence type="ECO:0000256" key="5">
    <source>
        <dbReference type="ARBA" id="ARBA00022970"/>
    </source>
</evidence>
<comment type="similarity">
    <text evidence="1">Belongs to the ABC transporter superfamily.</text>
</comment>
<protein>
    <submittedName>
        <fullName evidence="7">ABC transporter ATP-binding protein</fullName>
    </submittedName>
</protein>
<sequence>MISLHNVTAGYGRTQIVDDVSVDLADGEVVALLGRNGMGKTTLLRALFGLCDVFAGTLSTDDGALPMGRPDGLARSGLSFMPDDRGVFASLTVEENLRLARRRGHTPPVDVLDVFPVLRQRLTQPAGQLSGGQKQQLGLARAMLAGERAVVVDEFSQGLQPSIATAALEALRTIAATGVTVLLVEQGPQLPLAFADRVLGMVKGRLVFDESVQRLRADPEPLTSLLVVG</sequence>
<reference evidence="8" key="1">
    <citation type="journal article" date="2019" name="Int. J. Syst. Evol. Microbiol.">
        <title>The Global Catalogue of Microorganisms (GCM) 10K type strain sequencing project: providing services to taxonomists for standard genome sequencing and annotation.</title>
        <authorList>
            <consortium name="The Broad Institute Genomics Platform"/>
            <consortium name="The Broad Institute Genome Sequencing Center for Infectious Disease"/>
            <person name="Wu L."/>
            <person name="Ma J."/>
        </authorList>
    </citation>
    <scope>NUCLEOTIDE SEQUENCE [LARGE SCALE GENOMIC DNA]</scope>
    <source>
        <strain evidence="8">JCM 15614</strain>
    </source>
</reference>
<keyword evidence="8" id="KW-1185">Reference proteome</keyword>
<evidence type="ECO:0000313" key="7">
    <source>
        <dbReference type="EMBL" id="GAA3163177.1"/>
    </source>
</evidence>
<dbReference type="InterPro" id="IPR003439">
    <property type="entry name" value="ABC_transporter-like_ATP-bd"/>
</dbReference>
<organism evidence="7 8">
    <name type="scientific">Blastococcus jejuensis</name>
    <dbReference type="NCBI Taxonomy" id="351224"/>
    <lineage>
        <taxon>Bacteria</taxon>
        <taxon>Bacillati</taxon>
        <taxon>Actinomycetota</taxon>
        <taxon>Actinomycetes</taxon>
        <taxon>Geodermatophilales</taxon>
        <taxon>Geodermatophilaceae</taxon>
        <taxon>Blastococcus</taxon>
    </lineage>
</organism>
<evidence type="ECO:0000256" key="1">
    <source>
        <dbReference type="ARBA" id="ARBA00005417"/>
    </source>
</evidence>
<keyword evidence="2" id="KW-0813">Transport</keyword>
<keyword evidence="4 7" id="KW-0067">ATP-binding</keyword>
<dbReference type="Gene3D" id="3.40.50.300">
    <property type="entry name" value="P-loop containing nucleotide triphosphate hydrolases"/>
    <property type="match status" value="1"/>
</dbReference>
<feature type="domain" description="ABC transporter" evidence="6">
    <location>
        <begin position="2"/>
        <end position="228"/>
    </location>
</feature>
<evidence type="ECO:0000256" key="3">
    <source>
        <dbReference type="ARBA" id="ARBA00022741"/>
    </source>
</evidence>
<evidence type="ECO:0000256" key="4">
    <source>
        <dbReference type="ARBA" id="ARBA00022840"/>
    </source>
</evidence>
<proteinExistence type="inferred from homology"/>
<gene>
    <name evidence="7" type="ORF">GCM10010531_13950</name>
</gene>
<keyword evidence="3" id="KW-0547">Nucleotide-binding</keyword>
<dbReference type="SUPFAM" id="SSF52540">
    <property type="entry name" value="P-loop containing nucleoside triphosphate hydrolases"/>
    <property type="match status" value="1"/>
</dbReference>
<dbReference type="PANTHER" id="PTHR43820:SF4">
    <property type="entry name" value="HIGH-AFFINITY BRANCHED-CHAIN AMINO ACID TRANSPORT ATP-BINDING PROTEIN LIVF"/>
    <property type="match status" value="1"/>
</dbReference>
<dbReference type="InterPro" id="IPR052156">
    <property type="entry name" value="BCAA_Transport_ATP-bd_LivF"/>
</dbReference>
<dbReference type="InterPro" id="IPR003593">
    <property type="entry name" value="AAA+_ATPase"/>
</dbReference>
<dbReference type="Pfam" id="PF00005">
    <property type="entry name" value="ABC_tran"/>
    <property type="match status" value="1"/>
</dbReference>
<comment type="caution">
    <text evidence="7">The sequence shown here is derived from an EMBL/GenBank/DDBJ whole genome shotgun (WGS) entry which is preliminary data.</text>
</comment>
<dbReference type="PROSITE" id="PS50893">
    <property type="entry name" value="ABC_TRANSPORTER_2"/>
    <property type="match status" value="1"/>
</dbReference>
<dbReference type="PANTHER" id="PTHR43820">
    <property type="entry name" value="HIGH-AFFINITY BRANCHED-CHAIN AMINO ACID TRANSPORT ATP-BINDING PROTEIN LIVF"/>
    <property type="match status" value="1"/>
</dbReference>
<dbReference type="GO" id="GO:0005524">
    <property type="term" value="F:ATP binding"/>
    <property type="evidence" value="ECO:0007669"/>
    <property type="project" value="UniProtKB-KW"/>
</dbReference>
<name>A0ABP6P0A7_9ACTN</name>
<keyword evidence="5" id="KW-0029">Amino-acid transport</keyword>
<dbReference type="EMBL" id="BAAAVV010000002">
    <property type="protein sequence ID" value="GAA3163177.1"/>
    <property type="molecule type" value="Genomic_DNA"/>
</dbReference>
<dbReference type="InterPro" id="IPR027417">
    <property type="entry name" value="P-loop_NTPase"/>
</dbReference>
<evidence type="ECO:0000256" key="2">
    <source>
        <dbReference type="ARBA" id="ARBA00022448"/>
    </source>
</evidence>
<evidence type="ECO:0000259" key="6">
    <source>
        <dbReference type="PROSITE" id="PS50893"/>
    </source>
</evidence>